<evidence type="ECO:0000313" key="1">
    <source>
        <dbReference type="EMBL" id="HIV75831.1"/>
    </source>
</evidence>
<gene>
    <name evidence="1" type="ORF">H9895_12210</name>
</gene>
<accession>A0A9D1PQ01</accession>
<reference evidence="1" key="2">
    <citation type="submission" date="2021-04" db="EMBL/GenBank/DDBJ databases">
        <authorList>
            <person name="Gilroy R."/>
        </authorList>
    </citation>
    <scope>NUCLEOTIDE SEQUENCE</scope>
    <source>
        <strain evidence="1">CHK169-2315</strain>
    </source>
</reference>
<dbReference type="EMBL" id="DXHX01000172">
    <property type="protein sequence ID" value="HIV75831.1"/>
    <property type="molecule type" value="Genomic_DNA"/>
</dbReference>
<proteinExistence type="predicted"/>
<dbReference type="Pfam" id="PF14149">
    <property type="entry name" value="YhfH"/>
    <property type="match status" value="1"/>
</dbReference>
<evidence type="ECO:0000313" key="2">
    <source>
        <dbReference type="Proteomes" id="UP000823937"/>
    </source>
</evidence>
<protein>
    <submittedName>
        <fullName evidence="1">YhfH family protein</fullName>
    </submittedName>
</protein>
<dbReference type="InterPro" id="IPR025432">
    <property type="entry name" value="YhfH-like"/>
</dbReference>
<name>A0A9D1PQ01_9BACI</name>
<dbReference type="Proteomes" id="UP000823937">
    <property type="component" value="Unassembled WGS sequence"/>
</dbReference>
<reference evidence="1" key="1">
    <citation type="journal article" date="2021" name="PeerJ">
        <title>Extensive microbial diversity within the chicken gut microbiome revealed by metagenomics and culture.</title>
        <authorList>
            <person name="Gilroy R."/>
            <person name="Ravi A."/>
            <person name="Getino M."/>
            <person name="Pursley I."/>
            <person name="Horton D.L."/>
            <person name="Alikhan N.F."/>
            <person name="Baker D."/>
            <person name="Gharbi K."/>
            <person name="Hall N."/>
            <person name="Watson M."/>
            <person name="Adriaenssens E.M."/>
            <person name="Foster-Nyarko E."/>
            <person name="Jarju S."/>
            <person name="Secka A."/>
            <person name="Antonio M."/>
            <person name="Oren A."/>
            <person name="Chaudhuri R.R."/>
            <person name="La Ragione R."/>
            <person name="Hildebrand F."/>
            <person name="Pallen M.J."/>
        </authorList>
    </citation>
    <scope>NUCLEOTIDE SEQUENCE</scope>
    <source>
        <strain evidence="1">CHK169-2315</strain>
    </source>
</reference>
<organism evidence="1 2">
    <name type="scientific">Candidatus Pseudogracilibacillus intestinigallinarum</name>
    <dbReference type="NCBI Taxonomy" id="2838742"/>
    <lineage>
        <taxon>Bacteria</taxon>
        <taxon>Bacillati</taxon>
        <taxon>Bacillota</taxon>
        <taxon>Bacilli</taxon>
        <taxon>Bacillales</taxon>
        <taxon>Bacillaceae</taxon>
        <taxon>Pseudogracilibacillus</taxon>
    </lineage>
</organism>
<sequence>MMNVLDFFKNLPKKMCTQCGFEMVEQADCYGNVCDECNHPAR</sequence>
<comment type="caution">
    <text evidence="1">The sequence shown here is derived from an EMBL/GenBank/DDBJ whole genome shotgun (WGS) entry which is preliminary data.</text>
</comment>
<dbReference type="AlphaFoldDB" id="A0A9D1PQ01"/>